<dbReference type="AlphaFoldDB" id="F9UAU7"/>
<evidence type="ECO:0000313" key="2">
    <source>
        <dbReference type="Proteomes" id="UP000005459"/>
    </source>
</evidence>
<sequence length="141" mass="14994">MSDELAPLDPKTLRISPFLLAVTLKAPPPDCYPLPGSSIKTHRSHYIPVDVLPTVPANESAPIGAILFVDYASSHTAPALRKLAAAECAFRLYPNVLNALAHQSMGLDDVIQITNSVPCWYLASAALEATAKEVAGLFSAL</sequence>
<dbReference type="EMBL" id="AFWV01000006">
    <property type="protein sequence ID" value="EGV18565.1"/>
    <property type="molecule type" value="Genomic_DNA"/>
</dbReference>
<accession>F9UAU7</accession>
<reference evidence="1 2" key="1">
    <citation type="submission" date="2011-06" db="EMBL/GenBank/DDBJ databases">
        <title>The draft genome of Thiocapsa marina 5811.</title>
        <authorList>
            <consortium name="US DOE Joint Genome Institute (JGI-PGF)"/>
            <person name="Lucas S."/>
            <person name="Han J."/>
            <person name="Cheng J.-F."/>
            <person name="Goodwin L."/>
            <person name="Pitluck S."/>
            <person name="Peters L."/>
            <person name="Land M.L."/>
            <person name="Hauser L."/>
            <person name="Vogl K."/>
            <person name="Liu Z."/>
            <person name="Imhoff J."/>
            <person name="Thiel V."/>
            <person name="Frigaard N.-U."/>
            <person name="Bryant D."/>
            <person name="Woyke T.J."/>
        </authorList>
    </citation>
    <scope>NUCLEOTIDE SEQUENCE [LARGE SCALE GENOMIC DNA]</scope>
    <source>
        <strain evidence="1 2">5811</strain>
    </source>
</reference>
<keyword evidence="2" id="KW-1185">Reference proteome</keyword>
<protein>
    <submittedName>
        <fullName evidence="1">Uncharacterized protein</fullName>
    </submittedName>
</protein>
<gene>
    <name evidence="1" type="ORF">ThimaDRAFT_1983</name>
</gene>
<proteinExistence type="predicted"/>
<organism evidence="1 2">
    <name type="scientific">Thiocapsa marina 5811</name>
    <dbReference type="NCBI Taxonomy" id="768671"/>
    <lineage>
        <taxon>Bacteria</taxon>
        <taxon>Pseudomonadati</taxon>
        <taxon>Pseudomonadota</taxon>
        <taxon>Gammaproteobacteria</taxon>
        <taxon>Chromatiales</taxon>
        <taxon>Chromatiaceae</taxon>
        <taxon>Thiocapsa</taxon>
    </lineage>
</organism>
<dbReference type="STRING" id="768671.ThimaDRAFT_1983"/>
<name>F9UAU7_9GAMM</name>
<dbReference type="Proteomes" id="UP000005459">
    <property type="component" value="Unassembled WGS sequence"/>
</dbReference>
<evidence type="ECO:0000313" key="1">
    <source>
        <dbReference type="EMBL" id="EGV18565.1"/>
    </source>
</evidence>